<name>A0ABX0Q0G5_9GAMM</name>
<dbReference type="InterPro" id="IPR010496">
    <property type="entry name" value="AL/BT2_dom"/>
</dbReference>
<comment type="caution">
    <text evidence="2">The sequence shown here is derived from an EMBL/GenBank/DDBJ whole genome shotgun (WGS) entry which is preliminary data.</text>
</comment>
<keyword evidence="3" id="KW-1185">Reference proteome</keyword>
<dbReference type="EMBL" id="JAAQTO010000050">
    <property type="protein sequence ID" value="NIC07314.1"/>
    <property type="molecule type" value="Genomic_DNA"/>
</dbReference>
<evidence type="ECO:0000313" key="3">
    <source>
        <dbReference type="Proteomes" id="UP001318321"/>
    </source>
</evidence>
<feature type="domain" description="3-keto-alpha-glucoside-1,2-lyase/3-keto-2-hydroxy-glucal hydratase" evidence="1">
    <location>
        <begin position="49"/>
        <end position="242"/>
    </location>
</feature>
<sequence length="244" mass="26939">MMALSFAAIGGEGAQEEALEPWQQAEKTEVWEPVPPVVEAPADGVPSDATVLFDGSDLSAWEAEEGGPAPWHHQGEVMTVKRGAGGIRTRQAFCDVQLHLEWRAPVDIEGMDGQDRGNSGVFLQERYEIQVLDSHDNATYPNGQAASVYKQHIPLVNASRPPGEWQSYDILYTAPRFDEAGELESPAYVTVLHNDVLVQHHVEVQGTTEWIGEPDYGEAHGCAPIFLQDHDAAVSYRNIWVRQL</sequence>
<proteinExistence type="predicted"/>
<dbReference type="Gene3D" id="2.60.120.560">
    <property type="entry name" value="Exo-inulinase, domain 1"/>
    <property type="match status" value="1"/>
</dbReference>
<gene>
    <name evidence="2" type="ORF">HBJ55_17940</name>
</gene>
<dbReference type="Pfam" id="PF06439">
    <property type="entry name" value="3keto-disac_hyd"/>
    <property type="match status" value="1"/>
</dbReference>
<protein>
    <submittedName>
        <fullName evidence="2">DUF1080 domain-containing protein</fullName>
    </submittedName>
</protein>
<organism evidence="2 3">
    <name type="scientific">Billgrantia bachuensis</name>
    <dbReference type="NCBI Taxonomy" id="2717286"/>
    <lineage>
        <taxon>Bacteria</taxon>
        <taxon>Pseudomonadati</taxon>
        <taxon>Pseudomonadota</taxon>
        <taxon>Gammaproteobacteria</taxon>
        <taxon>Oceanospirillales</taxon>
        <taxon>Halomonadaceae</taxon>
        <taxon>Billgrantia</taxon>
    </lineage>
</organism>
<evidence type="ECO:0000259" key="1">
    <source>
        <dbReference type="Pfam" id="PF06439"/>
    </source>
</evidence>
<dbReference type="Proteomes" id="UP001318321">
    <property type="component" value="Unassembled WGS sequence"/>
</dbReference>
<evidence type="ECO:0000313" key="2">
    <source>
        <dbReference type="EMBL" id="NIC07314.1"/>
    </source>
</evidence>
<accession>A0ABX0Q0G5</accession>
<reference evidence="2 3" key="1">
    <citation type="submission" date="2020-03" db="EMBL/GenBank/DDBJ databases">
        <title>Identification of Halomonas strains.</title>
        <authorList>
            <person name="Xiao Z."/>
            <person name="Dong F."/>
            <person name="Wang Z."/>
            <person name="Zhao J.-Y."/>
        </authorList>
    </citation>
    <scope>NUCLEOTIDE SEQUENCE [LARGE SCALE GENOMIC DNA]</scope>
    <source>
        <strain evidence="2 3">DX6</strain>
    </source>
</reference>